<dbReference type="PROSITE" id="PS51038">
    <property type="entry name" value="BAH"/>
    <property type="match status" value="1"/>
</dbReference>
<dbReference type="InterPro" id="IPR019786">
    <property type="entry name" value="Zinc_finger_PHD-type_CS"/>
</dbReference>
<evidence type="ECO:0000256" key="5">
    <source>
        <dbReference type="ARBA" id="ARBA00022679"/>
    </source>
</evidence>
<dbReference type="SUPFAM" id="SSF57903">
    <property type="entry name" value="FYVE/PHD zinc finger"/>
    <property type="match status" value="1"/>
</dbReference>
<dbReference type="PROSITE" id="PS50014">
    <property type="entry name" value="BROMODOMAIN_2"/>
    <property type="match status" value="1"/>
</dbReference>
<dbReference type="InterPro" id="IPR013083">
    <property type="entry name" value="Znf_RING/FYVE/PHD"/>
</dbReference>
<dbReference type="Pfam" id="PF00856">
    <property type="entry name" value="SET"/>
    <property type="match status" value="1"/>
</dbReference>
<evidence type="ECO:0000256" key="1">
    <source>
        <dbReference type="ARBA" id="ARBA00004123"/>
    </source>
</evidence>
<feature type="domain" description="Post-SET" evidence="18">
    <location>
        <begin position="385"/>
        <end position="401"/>
    </location>
</feature>
<evidence type="ECO:0000256" key="10">
    <source>
        <dbReference type="ARBA" id="ARBA00022853"/>
    </source>
</evidence>
<keyword evidence="14" id="KW-0175">Coiled coil</keyword>
<dbReference type="InterPro" id="IPR036427">
    <property type="entry name" value="Bromodomain-like_sf"/>
</dbReference>
<dbReference type="InterPro" id="IPR003616">
    <property type="entry name" value="Post-SET_dom"/>
</dbReference>
<dbReference type="SMART" id="SM00439">
    <property type="entry name" value="BAH"/>
    <property type="match status" value="1"/>
</dbReference>
<evidence type="ECO:0000256" key="3">
    <source>
        <dbReference type="ARBA" id="ARBA00022454"/>
    </source>
</evidence>
<dbReference type="Gene3D" id="3.30.40.10">
    <property type="entry name" value="Zinc/RING finger domain, C3HC4 (zinc finger)"/>
    <property type="match status" value="1"/>
</dbReference>
<sequence>MDSIESVVKATTESQSSRSRRKRKNVAQKCEIEVLDLTSGNDDNDVIECLDPKKPKVSDEEDDTLEPKYQKVIPVTDPSSGRRSISTDPRKARRKEVHFPKKKFLRAGLYSSYFKQDVSSIKKSSSKKSRSREIKEYVPEDHECGLLPPPIHVGRYLREKRSEYKLPYDLWWLYKNKQLVYNDELANNYKKIRTNVYVDIKPDSKNEDQQPCMCVPPRDGRKRGCGMECLNRMMYVECTPQLCPCQDLCSNQRIFKHEWSPGLERFMTKDRGWGIRTTEFIRSGEFILEYVGEVVSDTEFRHRMAERYRNDQHHYCLSLDSGTVIDGYRLAGEGRFVNHSCEPNCEMQKWYVNGHYRVGLFSLRDIYPNTELCYDYNFINYNLETQQLCRCGSPKCRGFIGGRSQRLNGQAKEKVRQVKQSKAIADSKKGPGRPKKRKDERPVEIQKEHIKNEYLPYNRQSFTIQMKPMSHQQRCYVQKHHCFLLRNYEKVKKAKDQARVAAEKEAERENALNKQDAFHAQFTALNTARSVKTRRLANAEENTELAKTAKLAQVFKDIFTAVTSCKGDDGVALASPFFQLPSKRRNSSYYTKIKFPIDFATIEKNIITGQYKSVDAFEDDFLRLFENAEDYHGRTSDLGHKISLLRKVYDRAKTDAMILFEDILGDSVSSMFASLKSEESKNDEDDEVIRCICNIYKDEGLMIQCEKCFVWQHCDCVGVDGKVEKYLCEQCSGIELSKEILMVPRPHYANPECQYYLTMLLRDMQIKQGDCVYLRREEASQATNESVQGQILAQGLESGDAAARDSLRSKKAQLMDIFRVERLWKDEQNNKFAFGHHYLRPHETYHEPSRKFFANEVFRVPLYEIISLDSIVGLCCVLDLPTYCKGRPKGFKEGDVYICEYRVDKTAHLFYKISKIKYPVCTKKYAFDYFEKRRNPKRTFLPHTVPSAYRKKGDKGLSNDRKAHKSDGNQKEEKRKRGTHKDIDTRLEESPESREQKRTRLNELLLQLLSSMPCKQTVDLSYLLEGGLGKRIRRKAILS</sequence>
<dbReference type="PROSITE" id="PS01359">
    <property type="entry name" value="ZF_PHD_1"/>
    <property type="match status" value="1"/>
</dbReference>
<dbReference type="Gene3D" id="1.20.920.10">
    <property type="entry name" value="Bromodomain-like"/>
    <property type="match status" value="1"/>
</dbReference>
<feature type="domain" description="AWS" evidence="20">
    <location>
        <begin position="207"/>
        <end position="258"/>
    </location>
</feature>
<keyword evidence="9" id="KW-0862">Zinc</keyword>
<evidence type="ECO:0000256" key="14">
    <source>
        <dbReference type="SAM" id="Coils"/>
    </source>
</evidence>
<dbReference type="InterPro" id="IPR006560">
    <property type="entry name" value="AWS_dom"/>
</dbReference>
<evidence type="ECO:0000256" key="9">
    <source>
        <dbReference type="ARBA" id="ARBA00022833"/>
    </source>
</evidence>
<feature type="compositionally biased region" description="Polar residues" evidence="15">
    <location>
        <begin position="77"/>
        <end position="87"/>
    </location>
</feature>
<reference evidence="21" key="1">
    <citation type="submission" date="2020-08" db="EMBL/GenBank/DDBJ databases">
        <title>Multicomponent nature underlies the extraordinary mechanical properties of spider dragline silk.</title>
        <authorList>
            <person name="Kono N."/>
            <person name="Nakamura H."/>
            <person name="Mori M."/>
            <person name="Yoshida Y."/>
            <person name="Ohtoshi R."/>
            <person name="Malay A.D."/>
            <person name="Moran D.A.P."/>
            <person name="Tomita M."/>
            <person name="Numata K."/>
            <person name="Arakawa K."/>
        </authorList>
    </citation>
    <scope>NUCLEOTIDE SEQUENCE</scope>
</reference>
<dbReference type="PANTHER" id="PTHR46147">
    <property type="entry name" value="HISTONE-LYSINE N-METHYLTRANSFERASE ASH1"/>
    <property type="match status" value="1"/>
</dbReference>
<dbReference type="CDD" id="cd04717">
    <property type="entry name" value="BAH_polybromo"/>
    <property type="match status" value="1"/>
</dbReference>
<keyword evidence="4" id="KW-0489">Methyltransferase</keyword>
<dbReference type="GO" id="GO:0003682">
    <property type="term" value="F:chromatin binding"/>
    <property type="evidence" value="ECO:0007669"/>
    <property type="project" value="InterPro"/>
</dbReference>
<evidence type="ECO:0000259" key="16">
    <source>
        <dbReference type="PROSITE" id="PS50014"/>
    </source>
</evidence>
<dbReference type="FunFam" id="3.30.40.10:FF:000113">
    <property type="entry name" value="Histone-lysine N-methyltransferase"/>
    <property type="match status" value="1"/>
</dbReference>
<evidence type="ECO:0000256" key="12">
    <source>
        <dbReference type="ARBA" id="ARBA00023242"/>
    </source>
</evidence>
<dbReference type="InterPro" id="IPR001214">
    <property type="entry name" value="SET_dom"/>
</dbReference>
<dbReference type="InterPro" id="IPR043319">
    <property type="entry name" value="PHD_ASH1L"/>
</dbReference>
<keyword evidence="12" id="KW-0539">Nucleus</keyword>
<dbReference type="Gene3D" id="2.170.270.10">
    <property type="entry name" value="SET domain"/>
    <property type="match status" value="1"/>
</dbReference>
<proteinExistence type="predicted"/>
<feature type="domain" description="Bromo" evidence="16">
    <location>
        <begin position="569"/>
        <end position="639"/>
    </location>
</feature>
<dbReference type="GO" id="GO:0005694">
    <property type="term" value="C:chromosome"/>
    <property type="evidence" value="ECO:0007669"/>
    <property type="project" value="UniProtKB-SubCell"/>
</dbReference>
<feature type="domain" description="BAH" evidence="19">
    <location>
        <begin position="794"/>
        <end position="914"/>
    </location>
</feature>
<organism evidence="21 22">
    <name type="scientific">Trichonephila inaurata madagascariensis</name>
    <dbReference type="NCBI Taxonomy" id="2747483"/>
    <lineage>
        <taxon>Eukaryota</taxon>
        <taxon>Metazoa</taxon>
        <taxon>Ecdysozoa</taxon>
        <taxon>Arthropoda</taxon>
        <taxon>Chelicerata</taxon>
        <taxon>Arachnida</taxon>
        <taxon>Araneae</taxon>
        <taxon>Araneomorphae</taxon>
        <taxon>Entelegynae</taxon>
        <taxon>Araneoidea</taxon>
        <taxon>Nephilidae</taxon>
        <taxon>Trichonephila</taxon>
        <taxon>Trichonephila inaurata</taxon>
    </lineage>
</organism>
<accession>A0A8X6JUG1</accession>
<evidence type="ECO:0000256" key="6">
    <source>
        <dbReference type="ARBA" id="ARBA00022691"/>
    </source>
</evidence>
<dbReference type="SMART" id="SM00249">
    <property type="entry name" value="PHD"/>
    <property type="match status" value="1"/>
</dbReference>
<dbReference type="GO" id="GO:0008270">
    <property type="term" value="F:zinc ion binding"/>
    <property type="evidence" value="ECO:0007669"/>
    <property type="project" value="UniProtKB-KW"/>
</dbReference>
<dbReference type="Gene3D" id="2.30.30.490">
    <property type="match status" value="1"/>
</dbReference>
<dbReference type="Proteomes" id="UP000886998">
    <property type="component" value="Unassembled WGS sequence"/>
</dbReference>
<evidence type="ECO:0000259" key="17">
    <source>
        <dbReference type="PROSITE" id="PS50280"/>
    </source>
</evidence>
<dbReference type="SUPFAM" id="SSF47370">
    <property type="entry name" value="Bromodomain"/>
    <property type="match status" value="1"/>
</dbReference>
<dbReference type="Pfam" id="PF00439">
    <property type="entry name" value="Bromodomain"/>
    <property type="match status" value="1"/>
</dbReference>
<dbReference type="InterPro" id="IPR001487">
    <property type="entry name" value="Bromodomain"/>
</dbReference>
<dbReference type="GO" id="GO:0005654">
    <property type="term" value="C:nucleoplasm"/>
    <property type="evidence" value="ECO:0007669"/>
    <property type="project" value="TreeGrafter"/>
</dbReference>
<evidence type="ECO:0000259" key="18">
    <source>
        <dbReference type="PROSITE" id="PS50868"/>
    </source>
</evidence>
<evidence type="ECO:0000256" key="4">
    <source>
        <dbReference type="ARBA" id="ARBA00022603"/>
    </source>
</evidence>
<dbReference type="PROSITE" id="PS50280">
    <property type="entry name" value="SET"/>
    <property type="match status" value="1"/>
</dbReference>
<dbReference type="GO" id="GO:0032259">
    <property type="term" value="P:methylation"/>
    <property type="evidence" value="ECO:0007669"/>
    <property type="project" value="UniProtKB-KW"/>
</dbReference>
<dbReference type="SUPFAM" id="SSF82199">
    <property type="entry name" value="SET domain"/>
    <property type="match status" value="1"/>
</dbReference>
<dbReference type="PANTHER" id="PTHR46147:SF3">
    <property type="entry name" value="HISTONE-LYSINE N-METHYLTRANSFERASE ASH1"/>
    <property type="match status" value="1"/>
</dbReference>
<comment type="subcellular location">
    <subcellularLocation>
        <location evidence="2">Chromosome</location>
    </subcellularLocation>
    <subcellularLocation>
        <location evidence="1">Nucleus</location>
    </subcellularLocation>
</comment>
<evidence type="ECO:0000256" key="7">
    <source>
        <dbReference type="ARBA" id="ARBA00022723"/>
    </source>
</evidence>
<feature type="region of interest" description="Disordered" evidence="15">
    <location>
        <begin position="1"/>
        <end position="26"/>
    </location>
</feature>
<evidence type="ECO:0000313" key="21">
    <source>
        <dbReference type="EMBL" id="GFS37465.1"/>
    </source>
</evidence>
<keyword evidence="22" id="KW-1185">Reference proteome</keyword>
<keyword evidence="11 13" id="KW-0103">Bromodomain</keyword>
<dbReference type="GO" id="GO:0042800">
    <property type="term" value="F:histone H3K4 methyltransferase activity"/>
    <property type="evidence" value="ECO:0007669"/>
    <property type="project" value="TreeGrafter"/>
</dbReference>
<evidence type="ECO:0000256" key="15">
    <source>
        <dbReference type="SAM" id="MobiDB-lite"/>
    </source>
</evidence>
<gene>
    <name evidence="21" type="primary">ASH1L</name>
    <name evidence="21" type="ORF">TNIN_210791</name>
</gene>
<feature type="coiled-coil region" evidence="14">
    <location>
        <begin position="485"/>
        <end position="514"/>
    </location>
</feature>
<feature type="region of interest" description="Disordered" evidence="15">
    <location>
        <begin position="74"/>
        <end position="93"/>
    </location>
</feature>
<dbReference type="SMART" id="SM00570">
    <property type="entry name" value="AWS"/>
    <property type="match status" value="1"/>
</dbReference>
<dbReference type="PROSITE" id="PS51215">
    <property type="entry name" value="AWS"/>
    <property type="match status" value="1"/>
</dbReference>
<dbReference type="SMART" id="SM00297">
    <property type="entry name" value="BROMO"/>
    <property type="match status" value="1"/>
</dbReference>
<dbReference type="CDD" id="cd19174">
    <property type="entry name" value="SET_ASH1L"/>
    <property type="match status" value="1"/>
</dbReference>
<feature type="compositionally biased region" description="Basic and acidic residues" evidence="15">
    <location>
        <begin position="954"/>
        <end position="996"/>
    </location>
</feature>
<name>A0A8X6JUG1_9ARAC</name>
<dbReference type="AlphaFoldDB" id="A0A8X6JUG1"/>
<keyword evidence="8" id="KW-0863">Zinc-finger</keyword>
<keyword evidence="3" id="KW-0158">Chromosome</keyword>
<dbReference type="SMART" id="SM00317">
    <property type="entry name" value="SET"/>
    <property type="match status" value="1"/>
</dbReference>
<dbReference type="Pfam" id="PF20826">
    <property type="entry name" value="PHD_5"/>
    <property type="match status" value="1"/>
</dbReference>
<protein>
    <submittedName>
        <fullName evidence="21">Histone-lysine N-methyltransferase ASH1L</fullName>
    </submittedName>
</protein>
<dbReference type="EMBL" id="BMAV01024976">
    <property type="protein sequence ID" value="GFS37465.1"/>
    <property type="molecule type" value="Genomic_DNA"/>
</dbReference>
<dbReference type="InterPro" id="IPR011011">
    <property type="entry name" value="Znf_FYVE_PHD"/>
</dbReference>
<dbReference type="InterPro" id="IPR001025">
    <property type="entry name" value="BAH_dom"/>
</dbReference>
<evidence type="ECO:0000259" key="19">
    <source>
        <dbReference type="PROSITE" id="PS51038"/>
    </source>
</evidence>
<comment type="caution">
    <text evidence="21">The sequence shown here is derived from an EMBL/GenBank/DDBJ whole genome shotgun (WGS) entry which is preliminary data.</text>
</comment>
<feature type="domain" description="SET" evidence="17">
    <location>
        <begin position="261"/>
        <end position="377"/>
    </location>
</feature>
<feature type="region of interest" description="Disordered" evidence="15">
    <location>
        <begin position="410"/>
        <end position="445"/>
    </location>
</feature>
<evidence type="ECO:0000256" key="8">
    <source>
        <dbReference type="ARBA" id="ARBA00022771"/>
    </source>
</evidence>
<feature type="region of interest" description="Disordered" evidence="15">
    <location>
        <begin position="941"/>
        <end position="996"/>
    </location>
</feature>
<dbReference type="GO" id="GO:0006355">
    <property type="term" value="P:regulation of DNA-templated transcription"/>
    <property type="evidence" value="ECO:0007669"/>
    <property type="project" value="TreeGrafter"/>
</dbReference>
<dbReference type="InterPro" id="IPR043151">
    <property type="entry name" value="BAH_sf"/>
</dbReference>
<dbReference type="InterPro" id="IPR001965">
    <property type="entry name" value="Znf_PHD"/>
</dbReference>
<dbReference type="CDD" id="cd15548">
    <property type="entry name" value="PHD_ASH1L"/>
    <property type="match status" value="1"/>
</dbReference>
<keyword evidence="10" id="KW-0156">Chromatin regulator</keyword>
<dbReference type="FunFam" id="1.20.920.10:FF:000025">
    <property type="entry name" value="Histone-lysine N-methyltransferase"/>
    <property type="match status" value="1"/>
</dbReference>
<evidence type="ECO:0000313" key="22">
    <source>
        <dbReference type="Proteomes" id="UP000886998"/>
    </source>
</evidence>
<keyword evidence="7" id="KW-0479">Metal-binding</keyword>
<dbReference type="OrthoDB" id="6431725at2759"/>
<evidence type="ECO:0000256" key="11">
    <source>
        <dbReference type="ARBA" id="ARBA00023117"/>
    </source>
</evidence>
<keyword evidence="5" id="KW-0808">Transferase</keyword>
<evidence type="ECO:0000256" key="13">
    <source>
        <dbReference type="PROSITE-ProRule" id="PRU00035"/>
    </source>
</evidence>
<dbReference type="InterPro" id="IPR046341">
    <property type="entry name" value="SET_dom_sf"/>
</dbReference>
<dbReference type="SMART" id="SM00508">
    <property type="entry name" value="PostSET"/>
    <property type="match status" value="1"/>
</dbReference>
<dbReference type="Pfam" id="PF01426">
    <property type="entry name" value="BAH"/>
    <property type="match status" value="1"/>
</dbReference>
<keyword evidence="6" id="KW-0949">S-adenosyl-L-methionine</keyword>
<dbReference type="PROSITE" id="PS50868">
    <property type="entry name" value="POST_SET"/>
    <property type="match status" value="1"/>
</dbReference>
<evidence type="ECO:0000259" key="20">
    <source>
        <dbReference type="PROSITE" id="PS51215"/>
    </source>
</evidence>
<evidence type="ECO:0000256" key="2">
    <source>
        <dbReference type="ARBA" id="ARBA00004286"/>
    </source>
</evidence>
<dbReference type="Pfam" id="PF17907">
    <property type="entry name" value="AWS"/>
    <property type="match status" value="1"/>
</dbReference>